<dbReference type="Pfam" id="PF04542">
    <property type="entry name" value="Sigma70_r2"/>
    <property type="match status" value="1"/>
</dbReference>
<evidence type="ECO:0000259" key="4">
    <source>
        <dbReference type="Pfam" id="PF04542"/>
    </source>
</evidence>
<gene>
    <name evidence="5" type="ORF">GCM10023082_40800</name>
</gene>
<dbReference type="InterPro" id="IPR007627">
    <property type="entry name" value="RNA_pol_sigma70_r2"/>
</dbReference>
<keyword evidence="1" id="KW-0805">Transcription regulation</keyword>
<feature type="domain" description="RNA polymerase sigma-70 region 2" evidence="4">
    <location>
        <begin position="55"/>
        <end position="120"/>
    </location>
</feature>
<dbReference type="Gene3D" id="1.10.1740.10">
    <property type="match status" value="1"/>
</dbReference>
<reference evidence="6" key="1">
    <citation type="journal article" date="2019" name="Int. J. Syst. Evol. Microbiol.">
        <title>The Global Catalogue of Microorganisms (GCM) 10K type strain sequencing project: providing services to taxonomists for standard genome sequencing and annotation.</title>
        <authorList>
            <consortium name="The Broad Institute Genomics Platform"/>
            <consortium name="The Broad Institute Genome Sequencing Center for Infectious Disease"/>
            <person name="Wu L."/>
            <person name="Ma J."/>
        </authorList>
    </citation>
    <scope>NUCLEOTIDE SEQUENCE [LARGE SCALE GENOMIC DNA]</scope>
    <source>
        <strain evidence="6">JCM 30846</strain>
    </source>
</reference>
<evidence type="ECO:0000313" key="6">
    <source>
        <dbReference type="Proteomes" id="UP001499884"/>
    </source>
</evidence>
<protein>
    <submittedName>
        <fullName evidence="5">Sigma-70 family RNA polymerase sigma factor</fullName>
    </submittedName>
</protein>
<dbReference type="InterPro" id="IPR039425">
    <property type="entry name" value="RNA_pol_sigma-70-like"/>
</dbReference>
<evidence type="ECO:0000313" key="5">
    <source>
        <dbReference type="EMBL" id="GAA3739556.1"/>
    </source>
</evidence>
<dbReference type="PANTHER" id="PTHR43133">
    <property type="entry name" value="RNA POLYMERASE ECF-TYPE SIGMA FACTO"/>
    <property type="match status" value="1"/>
</dbReference>
<evidence type="ECO:0000256" key="2">
    <source>
        <dbReference type="ARBA" id="ARBA00023082"/>
    </source>
</evidence>
<keyword evidence="3" id="KW-0804">Transcription</keyword>
<dbReference type="Proteomes" id="UP001499884">
    <property type="component" value="Unassembled WGS sequence"/>
</dbReference>
<sequence>MGADDYILTRRDGTGAARKAGGSLGEHMAAETSPRWDRRMRQRLAHGEEAALGELYDRLASTVHSLAHRVLEDEGAADEVTREVFAHVWQHPEEFGPGRGTLRSLLAALASDCAVRRLREGGAASEGRVRRAATAARADFIVTSMPVPLRAALDSAYHQRRTYRQTARDLNVTEDEARRRLRLGLQLLSSAGGGPGTAP</sequence>
<comment type="caution">
    <text evidence="5">The sequence shown here is derived from an EMBL/GenBank/DDBJ whole genome shotgun (WGS) entry which is preliminary data.</text>
</comment>
<evidence type="ECO:0000256" key="3">
    <source>
        <dbReference type="ARBA" id="ARBA00023163"/>
    </source>
</evidence>
<dbReference type="EMBL" id="BAABEP010000030">
    <property type="protein sequence ID" value="GAA3739556.1"/>
    <property type="molecule type" value="Genomic_DNA"/>
</dbReference>
<evidence type="ECO:0000256" key="1">
    <source>
        <dbReference type="ARBA" id="ARBA00023015"/>
    </source>
</evidence>
<dbReference type="InterPro" id="IPR013325">
    <property type="entry name" value="RNA_pol_sigma_r2"/>
</dbReference>
<keyword evidence="6" id="KW-1185">Reference proteome</keyword>
<proteinExistence type="predicted"/>
<accession>A0ABP7FII1</accession>
<organism evidence="5 6">
    <name type="scientific">Streptomyces tremellae</name>
    <dbReference type="NCBI Taxonomy" id="1124239"/>
    <lineage>
        <taxon>Bacteria</taxon>
        <taxon>Bacillati</taxon>
        <taxon>Actinomycetota</taxon>
        <taxon>Actinomycetes</taxon>
        <taxon>Kitasatosporales</taxon>
        <taxon>Streptomycetaceae</taxon>
        <taxon>Streptomyces</taxon>
    </lineage>
</organism>
<name>A0ABP7FII1_9ACTN</name>
<dbReference type="SUPFAM" id="SSF88946">
    <property type="entry name" value="Sigma2 domain of RNA polymerase sigma factors"/>
    <property type="match status" value="1"/>
</dbReference>
<keyword evidence="2" id="KW-0731">Sigma factor</keyword>
<dbReference type="PANTHER" id="PTHR43133:SF62">
    <property type="entry name" value="RNA POLYMERASE SIGMA FACTOR SIGZ"/>
    <property type="match status" value="1"/>
</dbReference>